<dbReference type="Pfam" id="PF26002">
    <property type="entry name" value="Beta-barrel_AprE"/>
    <property type="match status" value="1"/>
</dbReference>
<comment type="similarity">
    <text evidence="2 9">Belongs to the membrane fusion protein (MFP) (TC 8.A.1) family.</text>
</comment>
<dbReference type="Gene3D" id="2.40.30.170">
    <property type="match status" value="1"/>
</dbReference>
<evidence type="ECO:0000256" key="4">
    <source>
        <dbReference type="ARBA" id="ARBA00022475"/>
    </source>
</evidence>
<keyword evidence="8" id="KW-0472">Membrane</keyword>
<name>A0ABX2N3U8_9SPHN</name>
<dbReference type="Proteomes" id="UP000652427">
    <property type="component" value="Unassembled WGS sequence"/>
</dbReference>
<evidence type="ECO:0000256" key="10">
    <source>
        <dbReference type="SAM" id="Coils"/>
    </source>
</evidence>
<protein>
    <recommendedName>
        <fullName evidence="9">Membrane fusion protein (MFP) family protein</fullName>
    </recommendedName>
</protein>
<dbReference type="Gene3D" id="2.40.50.100">
    <property type="match status" value="1"/>
</dbReference>
<evidence type="ECO:0000256" key="3">
    <source>
        <dbReference type="ARBA" id="ARBA00022448"/>
    </source>
</evidence>
<evidence type="ECO:0000256" key="6">
    <source>
        <dbReference type="ARBA" id="ARBA00022692"/>
    </source>
</evidence>
<keyword evidence="5 9" id="KW-0997">Cell inner membrane</keyword>
<dbReference type="PROSITE" id="PS00543">
    <property type="entry name" value="HLYD_FAMILY"/>
    <property type="match status" value="1"/>
</dbReference>
<accession>A0ABX2N3U8</accession>
<evidence type="ECO:0000256" key="8">
    <source>
        <dbReference type="ARBA" id="ARBA00023136"/>
    </source>
</evidence>
<evidence type="ECO:0000256" key="2">
    <source>
        <dbReference type="ARBA" id="ARBA00009477"/>
    </source>
</evidence>
<keyword evidence="4 9" id="KW-1003">Cell membrane</keyword>
<evidence type="ECO:0000256" key="7">
    <source>
        <dbReference type="ARBA" id="ARBA00022989"/>
    </source>
</evidence>
<keyword evidence="14" id="KW-1185">Reference proteome</keyword>
<feature type="coiled-coil region" evidence="10">
    <location>
        <begin position="197"/>
        <end position="245"/>
    </location>
</feature>
<dbReference type="PRINTS" id="PR01490">
    <property type="entry name" value="RTXTOXIND"/>
</dbReference>
<evidence type="ECO:0000313" key="14">
    <source>
        <dbReference type="Proteomes" id="UP000652427"/>
    </source>
</evidence>
<dbReference type="InterPro" id="IPR058781">
    <property type="entry name" value="HH_AprE-like"/>
</dbReference>
<evidence type="ECO:0000259" key="12">
    <source>
        <dbReference type="Pfam" id="PF26002"/>
    </source>
</evidence>
<comment type="subcellular location">
    <subcellularLocation>
        <location evidence="1 9">Cell inner membrane</location>
        <topology evidence="1 9">Single-pass membrane protein</topology>
    </subcellularLocation>
</comment>
<feature type="domain" description="AprE-like beta-barrel" evidence="12">
    <location>
        <begin position="309"/>
        <end position="399"/>
    </location>
</feature>
<dbReference type="PANTHER" id="PTHR30386:SF26">
    <property type="entry name" value="TRANSPORT PROTEIN COMB"/>
    <property type="match status" value="1"/>
</dbReference>
<evidence type="ECO:0000259" key="11">
    <source>
        <dbReference type="Pfam" id="PF25994"/>
    </source>
</evidence>
<dbReference type="InterPro" id="IPR010129">
    <property type="entry name" value="T1SS_HlyD"/>
</dbReference>
<feature type="domain" description="AprE-like long alpha-helical hairpin" evidence="11">
    <location>
        <begin position="90"/>
        <end position="265"/>
    </location>
</feature>
<evidence type="ECO:0000256" key="1">
    <source>
        <dbReference type="ARBA" id="ARBA00004377"/>
    </source>
</evidence>
<sequence length="422" mass="45571">MKSLLSSLSRLNGSQRILLIGALGLFLFLVWASLAQVDEITRGQGRVIPSSKVQVVQASDPSTVSDILVRSGEQVKKGQLLARLDDTDSSSELGQIQAENRSLSARAARLGQEGRGTASDCPPGAPCAEEAVLQQTRQAALRSRLSGLSAAIEQRRRDQSEAQATVSSLQSSVKLARDQVNLLQPLAAKSIIPQTELMTAQRELVDLQGRLAAARQSVGRAGAAVREAQAQLSEANLQFRQEALNERSQVAAKIAVNQESIRGAQGRLERSEIRSPVDGIVNDVQITTIGGFVGPGEKIMQVVPIGDKLLIEARVRPSDIAFIRVNDRANVKVTAYDFSIYGGLQGNVVQVSADSIYDEVKQEAYFTVIVETDQAWLQSGGKKLPITPGMICDVEILTGRKSILSYLLKPVLRARSQALTER</sequence>
<comment type="caution">
    <text evidence="13">The sequence shown here is derived from an EMBL/GenBank/DDBJ whole genome shotgun (WGS) entry which is preliminary data.</text>
</comment>
<organism evidence="13 14">
    <name type="scientific">Parasphingorhabdus flavimaris</name>
    <dbReference type="NCBI Taxonomy" id="266812"/>
    <lineage>
        <taxon>Bacteria</taxon>
        <taxon>Pseudomonadati</taxon>
        <taxon>Pseudomonadota</taxon>
        <taxon>Alphaproteobacteria</taxon>
        <taxon>Sphingomonadales</taxon>
        <taxon>Sphingomonadaceae</taxon>
        <taxon>Parasphingorhabdus</taxon>
    </lineage>
</organism>
<keyword evidence="3 9" id="KW-0813">Transport</keyword>
<dbReference type="InterPro" id="IPR058982">
    <property type="entry name" value="Beta-barrel_AprE"/>
</dbReference>
<gene>
    <name evidence="13" type="ORF">HUO14_10775</name>
</gene>
<dbReference type="NCBIfam" id="TIGR01843">
    <property type="entry name" value="type_I_hlyD"/>
    <property type="match status" value="1"/>
</dbReference>
<proteinExistence type="inferred from homology"/>
<dbReference type="InterPro" id="IPR050739">
    <property type="entry name" value="MFP"/>
</dbReference>
<dbReference type="PANTHER" id="PTHR30386">
    <property type="entry name" value="MEMBRANE FUSION SUBUNIT OF EMRAB-TOLC MULTIDRUG EFFLUX PUMP"/>
    <property type="match status" value="1"/>
</dbReference>
<dbReference type="SUPFAM" id="SSF111369">
    <property type="entry name" value="HlyD-like secretion proteins"/>
    <property type="match status" value="1"/>
</dbReference>
<keyword evidence="6" id="KW-0812">Transmembrane</keyword>
<dbReference type="InterPro" id="IPR006144">
    <property type="entry name" value="Secretion_HlyD_CS"/>
</dbReference>
<keyword evidence="10" id="KW-0175">Coiled coil</keyword>
<dbReference type="RefSeq" id="WP_176279843.1">
    <property type="nucleotide sequence ID" value="NZ_JABWMH010000003.1"/>
</dbReference>
<keyword evidence="7" id="KW-1133">Transmembrane helix</keyword>
<evidence type="ECO:0000256" key="5">
    <source>
        <dbReference type="ARBA" id="ARBA00022519"/>
    </source>
</evidence>
<dbReference type="Pfam" id="PF25994">
    <property type="entry name" value="HH_AprE"/>
    <property type="match status" value="1"/>
</dbReference>
<dbReference type="EMBL" id="JABWMH010000003">
    <property type="protein sequence ID" value="NVD28385.1"/>
    <property type="molecule type" value="Genomic_DNA"/>
</dbReference>
<evidence type="ECO:0000313" key="13">
    <source>
        <dbReference type="EMBL" id="NVD28385.1"/>
    </source>
</evidence>
<evidence type="ECO:0000256" key="9">
    <source>
        <dbReference type="RuleBase" id="RU365093"/>
    </source>
</evidence>
<reference evidence="13 14" key="1">
    <citation type="submission" date="2020-06" db="EMBL/GenBank/DDBJ databases">
        <authorList>
            <person name="Kim S.-J."/>
            <person name="Park S.-J."/>
        </authorList>
    </citation>
    <scope>NUCLEOTIDE SEQUENCE [LARGE SCALE GENOMIC DNA]</scope>
    <source>
        <strain evidence="13 14">SW-151</strain>
    </source>
</reference>